<dbReference type="SUPFAM" id="SSF48317">
    <property type="entry name" value="Acid phosphatase/Vanadium-dependent haloperoxidase"/>
    <property type="match status" value="1"/>
</dbReference>
<sequence>MMGALDCVTNGIPVTDSTEVFKISSNSTLNDSRRDLESQQTSPSRNPWKWRLLCDAPLLIIIILLTGLFELGVIPSYKVGFYCNDPKLSFPFKGDTVSMTALIVGAALIPIGVFWLTELFHVDSSSSVREKLLQVTQRTGQLNMIYLYGLIFNLSLVEVMKGITGSPRPNFFAVCQPDTNKACQNGTEYITSFECTSTNFSMYYKNDSFRSFPSGHASIGVYWGFFLTWYLQKRVFKWRNRSVVFIPFLQMTFMSLAAVCALTRITDNRHHWWDVLVGVLIGFATVYYAVKVLCNEFSDIQSIASEENQTEKTPIFNHRREDTSPACYR</sequence>
<evidence type="ECO:0000256" key="5">
    <source>
        <dbReference type="ARBA" id="ARBA00023136"/>
    </source>
</evidence>
<feature type="transmembrane region" description="Helical" evidence="6">
    <location>
        <begin position="52"/>
        <end position="77"/>
    </location>
</feature>
<reference evidence="9" key="1">
    <citation type="submission" date="2025-08" db="UniProtKB">
        <authorList>
            <consortium name="RefSeq"/>
        </authorList>
    </citation>
    <scope>IDENTIFICATION</scope>
    <source>
        <tissue evidence="9">Whole larvae</tissue>
    </source>
</reference>
<gene>
    <name evidence="9" type="primary">LOC113521819</name>
</gene>
<name>A0ABM3MWU2_GALME</name>
<dbReference type="Pfam" id="PF01569">
    <property type="entry name" value="PAP2"/>
    <property type="match status" value="1"/>
</dbReference>
<evidence type="ECO:0000256" key="3">
    <source>
        <dbReference type="ARBA" id="ARBA00022692"/>
    </source>
</evidence>
<dbReference type="Gene3D" id="1.20.144.10">
    <property type="entry name" value="Phosphatidic acid phosphatase type 2/haloperoxidase"/>
    <property type="match status" value="1"/>
</dbReference>
<feature type="transmembrane region" description="Helical" evidence="6">
    <location>
        <begin position="97"/>
        <end position="122"/>
    </location>
</feature>
<evidence type="ECO:0000313" key="9">
    <source>
        <dbReference type="RefSeq" id="XP_052755817.1"/>
    </source>
</evidence>
<dbReference type="InterPro" id="IPR000326">
    <property type="entry name" value="PAP2/HPO"/>
</dbReference>
<keyword evidence="3 6" id="KW-0812">Transmembrane</keyword>
<feature type="domain" description="Phosphatidic acid phosphatase type 2/haloperoxidase" evidence="7">
    <location>
        <begin position="143"/>
        <end position="290"/>
    </location>
</feature>
<evidence type="ECO:0000256" key="6">
    <source>
        <dbReference type="SAM" id="Phobius"/>
    </source>
</evidence>
<comment type="subcellular location">
    <subcellularLocation>
        <location evidence="1">Membrane</location>
        <topology evidence="1">Multi-pass membrane protein</topology>
    </subcellularLocation>
</comment>
<organism evidence="8 9">
    <name type="scientific">Galleria mellonella</name>
    <name type="common">Greater wax moth</name>
    <dbReference type="NCBI Taxonomy" id="7137"/>
    <lineage>
        <taxon>Eukaryota</taxon>
        <taxon>Metazoa</taxon>
        <taxon>Ecdysozoa</taxon>
        <taxon>Arthropoda</taxon>
        <taxon>Hexapoda</taxon>
        <taxon>Insecta</taxon>
        <taxon>Pterygota</taxon>
        <taxon>Neoptera</taxon>
        <taxon>Endopterygota</taxon>
        <taxon>Lepidoptera</taxon>
        <taxon>Glossata</taxon>
        <taxon>Ditrysia</taxon>
        <taxon>Pyraloidea</taxon>
        <taxon>Pyralidae</taxon>
        <taxon>Galleriinae</taxon>
        <taxon>Galleria</taxon>
    </lineage>
</organism>
<feature type="transmembrane region" description="Helical" evidence="6">
    <location>
        <begin position="243"/>
        <end position="265"/>
    </location>
</feature>
<protein>
    <submittedName>
        <fullName evidence="9">Phospholipid phosphatase 2-like isoform X1</fullName>
    </submittedName>
</protein>
<dbReference type="PANTHER" id="PTHR10165">
    <property type="entry name" value="LIPID PHOSPHATE PHOSPHATASE"/>
    <property type="match status" value="1"/>
</dbReference>
<dbReference type="Proteomes" id="UP001652740">
    <property type="component" value="Unplaced"/>
</dbReference>
<feature type="transmembrane region" description="Helical" evidence="6">
    <location>
        <begin position="212"/>
        <end position="231"/>
    </location>
</feature>
<evidence type="ECO:0000256" key="1">
    <source>
        <dbReference type="ARBA" id="ARBA00004141"/>
    </source>
</evidence>
<feature type="transmembrane region" description="Helical" evidence="6">
    <location>
        <begin position="271"/>
        <end position="290"/>
    </location>
</feature>
<evidence type="ECO:0000256" key="4">
    <source>
        <dbReference type="ARBA" id="ARBA00022989"/>
    </source>
</evidence>
<keyword evidence="5 6" id="KW-0472">Membrane</keyword>
<dbReference type="SMART" id="SM00014">
    <property type="entry name" value="acidPPc"/>
    <property type="match status" value="1"/>
</dbReference>
<evidence type="ECO:0000259" key="7">
    <source>
        <dbReference type="SMART" id="SM00014"/>
    </source>
</evidence>
<dbReference type="InterPro" id="IPR043216">
    <property type="entry name" value="PAP-like"/>
</dbReference>
<evidence type="ECO:0000313" key="8">
    <source>
        <dbReference type="Proteomes" id="UP001652740"/>
    </source>
</evidence>
<dbReference type="GeneID" id="113521819"/>
<keyword evidence="8" id="KW-1185">Reference proteome</keyword>
<accession>A0ABM3MWU2</accession>
<feature type="transmembrane region" description="Helical" evidence="6">
    <location>
        <begin position="143"/>
        <end position="163"/>
    </location>
</feature>
<comment type="similarity">
    <text evidence="2">Belongs to the PA-phosphatase related phosphoesterase family.</text>
</comment>
<dbReference type="InterPro" id="IPR036938">
    <property type="entry name" value="PAP2/HPO_sf"/>
</dbReference>
<keyword evidence="4 6" id="KW-1133">Transmembrane helix</keyword>
<dbReference type="RefSeq" id="XP_052755817.1">
    <property type="nucleotide sequence ID" value="XM_052899857.1"/>
</dbReference>
<dbReference type="PANTHER" id="PTHR10165:SF103">
    <property type="entry name" value="PHOSPHOLIPID PHOSPHATASE HOMOLOG 1.2 HOMOLOG"/>
    <property type="match status" value="1"/>
</dbReference>
<proteinExistence type="inferred from homology"/>
<dbReference type="CDD" id="cd03384">
    <property type="entry name" value="PAP2_wunen"/>
    <property type="match status" value="1"/>
</dbReference>
<evidence type="ECO:0000256" key="2">
    <source>
        <dbReference type="ARBA" id="ARBA00008816"/>
    </source>
</evidence>